<organism evidence="10 11">
    <name type="scientific">Ceratodon purpureus</name>
    <name type="common">Fire moss</name>
    <name type="synonym">Dicranum purpureum</name>
    <dbReference type="NCBI Taxonomy" id="3225"/>
    <lineage>
        <taxon>Eukaryota</taxon>
        <taxon>Viridiplantae</taxon>
        <taxon>Streptophyta</taxon>
        <taxon>Embryophyta</taxon>
        <taxon>Bryophyta</taxon>
        <taxon>Bryophytina</taxon>
        <taxon>Bryopsida</taxon>
        <taxon>Dicranidae</taxon>
        <taxon>Pseudoditrichales</taxon>
        <taxon>Ditrichaceae</taxon>
        <taxon>Ceratodon</taxon>
    </lineage>
</organism>
<evidence type="ECO:0000256" key="3">
    <source>
        <dbReference type="ARBA" id="ARBA00022833"/>
    </source>
</evidence>
<evidence type="ECO:0000313" key="10">
    <source>
        <dbReference type="EMBL" id="KAG0591970.1"/>
    </source>
</evidence>
<keyword evidence="4" id="KW-0805">Transcription regulation</keyword>
<feature type="region of interest" description="Disordered" evidence="8">
    <location>
        <begin position="1"/>
        <end position="27"/>
    </location>
</feature>
<sequence length="533" mass="55455">MDSSSHGPGGDESTDSRPATLLSGGITGSGVQVSETIASSGAPAAAIALSVQDEGKKDGGQAKVQQQKPVLKKPDKLAPCPRCDSLDTKFCYYNNYNVNQPRHFCKNCQRYWTAGGTLRNVPVGAGRRKNKHGSLQARHASLPDPVVRLDSVGMAQPRPTLARGQSAPEQRRPLLVTSSSSTIVTSIPSCQERRSSDAVAQSSNIHVEPGKRHYIPAEPQMSISSDHRGSRSLHTEHGGSSEPDLACEAEKDDSAEACTSSARGSPSHHDTPPTAYETQSMARGPATTLQPVCAGVVRPVGILDGSGLWTAAPTPFGIYNGSWPYGYNVGWSGPPPGTPGTPMCPPGSTLVTCQPGVGGITAWSAPPNGLFCWGSTIIPGMPPGLAGPPWMAPGWGGGWNIPWGPEAAAAAAAAASASVPVPVPVPIPAAVGAPSTGSGTAFPIKLPIRPVLSKHPRDRLELERVESSLWVPKMVRLDDPGNVPRSSVWTAVGAAENRMESSVTPGSNFKAFLPVVGDGKASVTSGDEKQVRS</sequence>
<dbReference type="GO" id="GO:0008270">
    <property type="term" value="F:zinc ion binding"/>
    <property type="evidence" value="ECO:0007669"/>
    <property type="project" value="UniProtKB-KW"/>
</dbReference>
<dbReference type="PANTHER" id="PTHR31089">
    <property type="entry name" value="CYCLIC DOF FACTOR 2"/>
    <property type="match status" value="1"/>
</dbReference>
<keyword evidence="7" id="KW-0539">Nucleus</keyword>
<feature type="domain" description="Dof-type" evidence="9">
    <location>
        <begin position="78"/>
        <end position="132"/>
    </location>
</feature>
<evidence type="ECO:0000313" key="11">
    <source>
        <dbReference type="Proteomes" id="UP000822688"/>
    </source>
</evidence>
<dbReference type="GO" id="GO:0003677">
    <property type="term" value="F:DNA binding"/>
    <property type="evidence" value="ECO:0007669"/>
    <property type="project" value="UniProtKB-KW"/>
</dbReference>
<dbReference type="OrthoDB" id="1927254at2759"/>
<dbReference type="InterPro" id="IPR003851">
    <property type="entry name" value="Znf_Dof"/>
</dbReference>
<dbReference type="GO" id="GO:0003700">
    <property type="term" value="F:DNA-binding transcription factor activity"/>
    <property type="evidence" value="ECO:0007669"/>
    <property type="project" value="InterPro"/>
</dbReference>
<feature type="compositionally biased region" description="Low complexity" evidence="8">
    <location>
        <begin position="173"/>
        <end position="189"/>
    </location>
</feature>
<feature type="region of interest" description="Disordered" evidence="8">
    <location>
        <begin position="157"/>
        <end position="277"/>
    </location>
</feature>
<gene>
    <name evidence="10" type="ORF">KC19_1G215100</name>
</gene>
<dbReference type="PANTHER" id="PTHR31089:SF22">
    <property type="entry name" value="CYCLIC DOF FACTOR 4"/>
    <property type="match status" value="1"/>
</dbReference>
<protein>
    <recommendedName>
        <fullName evidence="9">Dof-type domain-containing protein</fullName>
    </recommendedName>
</protein>
<dbReference type="InterPro" id="IPR045174">
    <property type="entry name" value="Dof"/>
</dbReference>
<dbReference type="Proteomes" id="UP000822688">
    <property type="component" value="Chromosome 1"/>
</dbReference>
<evidence type="ECO:0000256" key="8">
    <source>
        <dbReference type="SAM" id="MobiDB-lite"/>
    </source>
</evidence>
<dbReference type="EMBL" id="CM026421">
    <property type="protein sequence ID" value="KAG0591970.1"/>
    <property type="molecule type" value="Genomic_DNA"/>
</dbReference>
<evidence type="ECO:0000256" key="5">
    <source>
        <dbReference type="ARBA" id="ARBA00023125"/>
    </source>
</evidence>
<reference evidence="10" key="1">
    <citation type="submission" date="2020-06" db="EMBL/GenBank/DDBJ databases">
        <title>WGS assembly of Ceratodon purpureus strain R40.</title>
        <authorList>
            <person name="Carey S.B."/>
            <person name="Jenkins J."/>
            <person name="Shu S."/>
            <person name="Lovell J.T."/>
            <person name="Sreedasyam A."/>
            <person name="Maumus F."/>
            <person name="Tiley G.P."/>
            <person name="Fernandez-Pozo N."/>
            <person name="Barry K."/>
            <person name="Chen C."/>
            <person name="Wang M."/>
            <person name="Lipzen A."/>
            <person name="Daum C."/>
            <person name="Saski C.A."/>
            <person name="Payton A.C."/>
            <person name="Mcbreen J.C."/>
            <person name="Conrad R.E."/>
            <person name="Kollar L.M."/>
            <person name="Olsson S."/>
            <person name="Huttunen S."/>
            <person name="Landis J.B."/>
            <person name="Wickett N.J."/>
            <person name="Johnson M.G."/>
            <person name="Rensing S.A."/>
            <person name="Grimwood J."/>
            <person name="Schmutz J."/>
            <person name="Mcdaniel S.F."/>
        </authorList>
    </citation>
    <scope>NUCLEOTIDE SEQUENCE</scope>
    <source>
        <strain evidence="10">R40</strain>
    </source>
</reference>
<dbReference type="Pfam" id="PF02701">
    <property type="entry name" value="Zn_ribbon_Dof"/>
    <property type="match status" value="1"/>
</dbReference>
<dbReference type="PROSITE" id="PS50884">
    <property type="entry name" value="ZF_DOF_2"/>
    <property type="match status" value="1"/>
</dbReference>
<proteinExistence type="predicted"/>
<accession>A0A8T0J7T1</accession>
<keyword evidence="11" id="KW-1185">Reference proteome</keyword>
<evidence type="ECO:0000256" key="1">
    <source>
        <dbReference type="ARBA" id="ARBA00022723"/>
    </source>
</evidence>
<feature type="compositionally biased region" description="Basic and acidic residues" evidence="8">
    <location>
        <begin position="225"/>
        <end position="239"/>
    </location>
</feature>
<keyword evidence="6" id="KW-0804">Transcription</keyword>
<keyword evidence="3" id="KW-0862">Zinc</keyword>
<evidence type="ECO:0000256" key="6">
    <source>
        <dbReference type="ARBA" id="ARBA00023163"/>
    </source>
</evidence>
<evidence type="ECO:0000256" key="2">
    <source>
        <dbReference type="ARBA" id="ARBA00022771"/>
    </source>
</evidence>
<evidence type="ECO:0000259" key="9">
    <source>
        <dbReference type="PROSITE" id="PS50884"/>
    </source>
</evidence>
<comment type="caution">
    <text evidence="10">The sequence shown here is derived from an EMBL/GenBank/DDBJ whole genome shotgun (WGS) entry which is preliminary data.</text>
</comment>
<name>A0A8T0J7T1_CERPU</name>
<evidence type="ECO:0000256" key="4">
    <source>
        <dbReference type="ARBA" id="ARBA00023015"/>
    </source>
</evidence>
<keyword evidence="2" id="KW-0863">Zinc-finger</keyword>
<keyword evidence="5" id="KW-0238">DNA-binding</keyword>
<evidence type="ECO:0000256" key="7">
    <source>
        <dbReference type="ARBA" id="ARBA00023242"/>
    </source>
</evidence>
<keyword evidence="1" id="KW-0479">Metal-binding</keyword>
<dbReference type="PROSITE" id="PS01361">
    <property type="entry name" value="ZF_DOF_1"/>
    <property type="match status" value="1"/>
</dbReference>
<dbReference type="AlphaFoldDB" id="A0A8T0J7T1"/>